<sequence>MRKHLWTSLRGRPGFTLIELMVVVVIIGILAAIGAANFVRMQRNARMAACISHQRGVMEAAVAYAIDRAVPDGNMNVSVLLAAGYVTNEICECPSSRMDDFDDFTILWASNFPEDITCTFMGIDHEFEP</sequence>
<organism evidence="2 3">
    <name type="scientific">Eiseniibacteriota bacterium</name>
    <dbReference type="NCBI Taxonomy" id="2212470"/>
    <lineage>
        <taxon>Bacteria</taxon>
        <taxon>Candidatus Eiseniibacteriota</taxon>
    </lineage>
</organism>
<reference evidence="2 3" key="1">
    <citation type="submission" date="2024-09" db="EMBL/GenBank/DDBJ databases">
        <authorList>
            <person name="D'Angelo T."/>
        </authorList>
    </citation>
    <scope>NUCLEOTIDE SEQUENCE [LARGE SCALE GENOMIC DNA]</scope>
    <source>
        <strain evidence="2">SAG AM-311-F02</strain>
    </source>
</reference>
<name>A0ABV6YQR7_UNCEI</name>
<keyword evidence="1" id="KW-1133">Transmembrane helix</keyword>
<dbReference type="SUPFAM" id="SSF54523">
    <property type="entry name" value="Pili subunits"/>
    <property type="match status" value="1"/>
</dbReference>
<dbReference type="Proteomes" id="UP001594288">
    <property type="component" value="Unassembled WGS sequence"/>
</dbReference>
<comment type="caution">
    <text evidence="2">The sequence shown here is derived from an EMBL/GenBank/DDBJ whole genome shotgun (WGS) entry which is preliminary data.</text>
</comment>
<dbReference type="PANTHER" id="PTHR30093">
    <property type="entry name" value="GENERAL SECRETION PATHWAY PROTEIN G"/>
    <property type="match status" value="1"/>
</dbReference>
<accession>A0ABV6YQR7</accession>
<evidence type="ECO:0000256" key="1">
    <source>
        <dbReference type="SAM" id="Phobius"/>
    </source>
</evidence>
<evidence type="ECO:0000313" key="2">
    <source>
        <dbReference type="EMBL" id="MFC1800399.1"/>
    </source>
</evidence>
<feature type="transmembrane region" description="Helical" evidence="1">
    <location>
        <begin position="20"/>
        <end position="39"/>
    </location>
</feature>
<dbReference type="Pfam" id="PF07963">
    <property type="entry name" value="N_methyl"/>
    <property type="match status" value="1"/>
</dbReference>
<dbReference type="InterPro" id="IPR045584">
    <property type="entry name" value="Pilin-like"/>
</dbReference>
<dbReference type="EMBL" id="JBHPEI010000147">
    <property type="protein sequence ID" value="MFC1800399.1"/>
    <property type="molecule type" value="Genomic_DNA"/>
</dbReference>
<dbReference type="NCBIfam" id="TIGR02532">
    <property type="entry name" value="IV_pilin_GFxxxE"/>
    <property type="match status" value="1"/>
</dbReference>
<keyword evidence="1" id="KW-0472">Membrane</keyword>
<dbReference type="Gene3D" id="3.30.700.10">
    <property type="entry name" value="Glycoprotein, Type 4 Pilin"/>
    <property type="match status" value="1"/>
</dbReference>
<protein>
    <submittedName>
        <fullName evidence="2">Type II secretion system protein</fullName>
    </submittedName>
</protein>
<keyword evidence="3" id="KW-1185">Reference proteome</keyword>
<proteinExistence type="predicted"/>
<dbReference type="InterPro" id="IPR012902">
    <property type="entry name" value="N_methyl_site"/>
</dbReference>
<keyword evidence="1" id="KW-0812">Transmembrane</keyword>
<evidence type="ECO:0000313" key="3">
    <source>
        <dbReference type="Proteomes" id="UP001594288"/>
    </source>
</evidence>
<gene>
    <name evidence="2" type="ORF">ACFL2Z_05805</name>
</gene>